<dbReference type="PRINTS" id="PR00076">
    <property type="entry name" value="6PGDHDRGNASE"/>
</dbReference>
<dbReference type="InterPro" id="IPR013328">
    <property type="entry name" value="6PGD_dom2"/>
</dbReference>
<dbReference type="Pfam" id="PF03446">
    <property type="entry name" value="NAD_binding_2"/>
    <property type="match status" value="1"/>
</dbReference>
<dbReference type="Pfam" id="PF00393">
    <property type="entry name" value="6PGD"/>
    <property type="match status" value="1"/>
</dbReference>
<dbReference type="InterPro" id="IPR006115">
    <property type="entry name" value="6PGDH_NADP-bd"/>
</dbReference>
<dbReference type="InterPro" id="IPR004849">
    <property type="entry name" value="6DGDH_YqeC"/>
</dbReference>
<dbReference type="OrthoDB" id="9804542at2"/>
<organism evidence="4 5">
    <name type="scientific">Rhodococcus ruber</name>
    <dbReference type="NCBI Taxonomy" id="1830"/>
    <lineage>
        <taxon>Bacteria</taxon>
        <taxon>Bacillati</taxon>
        <taxon>Actinomycetota</taxon>
        <taxon>Actinomycetes</taxon>
        <taxon>Mycobacteriales</taxon>
        <taxon>Nocardiaceae</taxon>
        <taxon>Rhodococcus</taxon>
    </lineage>
</organism>
<evidence type="ECO:0000313" key="4">
    <source>
        <dbReference type="EMBL" id="CDZ89660.1"/>
    </source>
</evidence>
<dbReference type="RefSeq" id="WP_006946854.1">
    <property type="nucleotide sequence ID" value="NZ_CP023714.1"/>
</dbReference>
<evidence type="ECO:0000256" key="2">
    <source>
        <dbReference type="ARBA" id="ARBA00023002"/>
    </source>
</evidence>
<reference evidence="4 5" key="1">
    <citation type="journal article" date="2014" name="Genome Announc.">
        <title>Draft Genome Sequence of Propane- and Butane-Oxidizing Actinobacterium Rhodococcus ruber IEGM 231.</title>
        <authorList>
            <person name="Ivshina I.B."/>
            <person name="Kuyukina M.S."/>
            <person name="Krivoruchko A.V."/>
            <person name="Barbe V."/>
            <person name="Fischer C."/>
        </authorList>
    </citation>
    <scope>NUCLEOTIDE SEQUENCE [LARGE SCALE GENOMIC DNA]</scope>
</reference>
<dbReference type="GO" id="GO:0050661">
    <property type="term" value="F:NADP binding"/>
    <property type="evidence" value="ECO:0007669"/>
    <property type="project" value="InterPro"/>
</dbReference>
<dbReference type="InterPro" id="IPR006114">
    <property type="entry name" value="6PGDH_C"/>
</dbReference>
<evidence type="ECO:0000256" key="1">
    <source>
        <dbReference type="ARBA" id="ARBA00008419"/>
    </source>
</evidence>
<dbReference type="Gene3D" id="3.40.50.720">
    <property type="entry name" value="NAD(P)-binding Rossmann-like Domain"/>
    <property type="match status" value="1"/>
</dbReference>
<dbReference type="SUPFAM" id="SSF48179">
    <property type="entry name" value="6-phosphogluconate dehydrogenase C-terminal domain-like"/>
    <property type="match status" value="1"/>
</dbReference>
<sequence>MQIGMVGVGRMGGDMVRRLLRAGHHCVVYDREPTATVALEREGAVAATSPADLIARLEPPRTVWVMVPAAVTGDVVEQLAASMDFDDTLVDGGNSHHRDDAARASRLAERGIHYLDVGTSGGVHGLDRGYCLMIGGDTFAVERLEPVFQALAPGVDTAPRTAGRNGTASPAEQGYLHCGSAGAGHFVKMVHNGIEYGQMAALAEGLSILHHAAVGARLRDGDAGTAPLADSAGYRYEFDIAEITEVWRRGSVLTSWLLDLLAGVLHADPTLSDYTGKVGDSGEGRWVVQTAVDEGVPASVITVALYERFSSQRGDHYSHRALSALRRAFGGHGEK</sequence>
<keyword evidence="2" id="KW-0560">Oxidoreductase</keyword>
<accession>A0A098BN65</accession>
<dbReference type="EMBL" id="CCSD01000066">
    <property type="protein sequence ID" value="CDZ89660.1"/>
    <property type="molecule type" value="Genomic_DNA"/>
</dbReference>
<protein>
    <submittedName>
        <fullName evidence="4">6-phosphogluconate dehydrogenase-like protein</fullName>
    </submittedName>
</protein>
<dbReference type="GO" id="GO:0019521">
    <property type="term" value="P:D-gluconate metabolic process"/>
    <property type="evidence" value="ECO:0007669"/>
    <property type="project" value="UniProtKB-KW"/>
</dbReference>
<proteinExistence type="inferred from homology"/>
<comment type="similarity">
    <text evidence="1">Belongs to the 6-phosphogluconate dehydrogenase family.</text>
</comment>
<evidence type="ECO:0000313" key="5">
    <source>
        <dbReference type="Proteomes" id="UP000042997"/>
    </source>
</evidence>
<evidence type="ECO:0000256" key="3">
    <source>
        <dbReference type="ARBA" id="ARBA00023064"/>
    </source>
</evidence>
<dbReference type="SUPFAM" id="SSF51735">
    <property type="entry name" value="NAD(P)-binding Rossmann-fold domains"/>
    <property type="match status" value="1"/>
</dbReference>
<dbReference type="NCBIfam" id="NF007161">
    <property type="entry name" value="PRK09599.1"/>
    <property type="match status" value="1"/>
</dbReference>
<gene>
    <name evidence="4" type="ORF">RHRU231_540007</name>
</gene>
<keyword evidence="3" id="KW-0311">Gluconate utilization</keyword>
<dbReference type="NCBIfam" id="TIGR00872">
    <property type="entry name" value="gnd_rel"/>
    <property type="match status" value="1"/>
</dbReference>
<dbReference type="GO" id="GO:0006098">
    <property type="term" value="P:pentose-phosphate shunt"/>
    <property type="evidence" value="ECO:0007669"/>
    <property type="project" value="InterPro"/>
</dbReference>
<dbReference type="GO" id="GO:0004616">
    <property type="term" value="F:phosphogluconate dehydrogenase (decarboxylating) activity"/>
    <property type="evidence" value="ECO:0007669"/>
    <property type="project" value="InterPro"/>
</dbReference>
<dbReference type="AlphaFoldDB" id="A0A098BN65"/>
<dbReference type="InterPro" id="IPR006183">
    <property type="entry name" value="Pgluconate_DH"/>
</dbReference>
<dbReference type="SMART" id="SM01350">
    <property type="entry name" value="6PGD"/>
    <property type="match status" value="1"/>
</dbReference>
<dbReference type="Proteomes" id="UP000042997">
    <property type="component" value="Unassembled WGS sequence"/>
</dbReference>
<dbReference type="InterPro" id="IPR036291">
    <property type="entry name" value="NAD(P)-bd_dom_sf"/>
</dbReference>
<dbReference type="PANTHER" id="PTHR11811">
    <property type="entry name" value="6-PHOSPHOGLUCONATE DEHYDROGENASE"/>
    <property type="match status" value="1"/>
</dbReference>
<name>A0A098BN65_9NOCA</name>
<dbReference type="InterPro" id="IPR008927">
    <property type="entry name" value="6-PGluconate_DH-like_C_sf"/>
</dbReference>
<dbReference type="Gene3D" id="1.10.1040.10">
    <property type="entry name" value="N-(1-d-carboxylethyl)-l-norvaline Dehydrogenase, domain 2"/>
    <property type="match status" value="1"/>
</dbReference>